<dbReference type="AlphaFoldDB" id="A0A381NS19"/>
<organism evidence="1">
    <name type="scientific">marine metagenome</name>
    <dbReference type="NCBI Taxonomy" id="408172"/>
    <lineage>
        <taxon>unclassified sequences</taxon>
        <taxon>metagenomes</taxon>
        <taxon>ecological metagenomes</taxon>
    </lineage>
</organism>
<proteinExistence type="predicted"/>
<dbReference type="EMBL" id="UINC01000555">
    <property type="protein sequence ID" value="SUZ57350.1"/>
    <property type="molecule type" value="Genomic_DNA"/>
</dbReference>
<gene>
    <name evidence="1" type="ORF">METZ01_LOCUS10204</name>
</gene>
<protein>
    <submittedName>
        <fullName evidence="1">Uncharacterized protein</fullName>
    </submittedName>
</protein>
<evidence type="ECO:0000313" key="1">
    <source>
        <dbReference type="EMBL" id="SUZ57350.1"/>
    </source>
</evidence>
<sequence>MNSRYLAADALLGDENGSTIFGSIATNIDARAQGV</sequence>
<accession>A0A381NS19</accession>
<name>A0A381NS19_9ZZZZ</name>
<reference evidence="1" key="1">
    <citation type="submission" date="2018-05" db="EMBL/GenBank/DDBJ databases">
        <authorList>
            <person name="Lanie J.A."/>
            <person name="Ng W.-L."/>
            <person name="Kazmierczak K.M."/>
            <person name="Andrzejewski T.M."/>
            <person name="Davidsen T.M."/>
            <person name="Wayne K.J."/>
            <person name="Tettelin H."/>
            <person name="Glass J.I."/>
            <person name="Rusch D."/>
            <person name="Podicherti R."/>
            <person name="Tsui H.-C.T."/>
            <person name="Winkler M.E."/>
        </authorList>
    </citation>
    <scope>NUCLEOTIDE SEQUENCE</scope>
</reference>